<proteinExistence type="predicted"/>
<feature type="compositionally biased region" description="Polar residues" evidence="1">
    <location>
        <begin position="268"/>
        <end position="285"/>
    </location>
</feature>
<feature type="non-terminal residue" evidence="2">
    <location>
        <position position="1"/>
    </location>
</feature>
<feature type="compositionally biased region" description="Low complexity" evidence="1">
    <location>
        <begin position="371"/>
        <end position="397"/>
    </location>
</feature>
<dbReference type="EMBL" id="BRYB01000193">
    <property type="protein sequence ID" value="GMI24959.1"/>
    <property type="molecule type" value="Genomic_DNA"/>
</dbReference>
<name>A0ABQ6MEP9_9STRA</name>
<keyword evidence="3" id="KW-1185">Reference proteome</keyword>
<feature type="region of interest" description="Disordered" evidence="1">
    <location>
        <begin position="268"/>
        <end position="305"/>
    </location>
</feature>
<evidence type="ECO:0000256" key="1">
    <source>
        <dbReference type="SAM" id="MobiDB-lite"/>
    </source>
</evidence>
<reference evidence="2 3" key="1">
    <citation type="journal article" date="2023" name="Commun. Biol.">
        <title>Genome analysis of Parmales, the sister group of diatoms, reveals the evolutionary specialization of diatoms from phago-mixotrophs to photoautotrophs.</title>
        <authorList>
            <person name="Ban H."/>
            <person name="Sato S."/>
            <person name="Yoshikawa S."/>
            <person name="Yamada K."/>
            <person name="Nakamura Y."/>
            <person name="Ichinomiya M."/>
            <person name="Sato N."/>
            <person name="Blanc-Mathieu R."/>
            <person name="Endo H."/>
            <person name="Kuwata A."/>
            <person name="Ogata H."/>
        </authorList>
    </citation>
    <scope>NUCLEOTIDE SEQUENCE [LARGE SCALE GENOMIC DNA]</scope>
</reference>
<feature type="compositionally biased region" description="Low complexity" evidence="1">
    <location>
        <begin position="348"/>
        <end position="362"/>
    </location>
</feature>
<comment type="caution">
    <text evidence="2">The sequence shown here is derived from an EMBL/GenBank/DDBJ whole genome shotgun (WGS) entry which is preliminary data.</text>
</comment>
<gene>
    <name evidence="2" type="ORF">TeGR_g15143</name>
</gene>
<feature type="region of interest" description="Disordered" evidence="1">
    <location>
        <begin position="343"/>
        <end position="434"/>
    </location>
</feature>
<dbReference type="Proteomes" id="UP001165060">
    <property type="component" value="Unassembled WGS sequence"/>
</dbReference>
<accession>A0ABQ6MEP9</accession>
<sequence length="647" mass="69949">PPLNPPPAEIHSSQIFHDTTQDKGLNLETFVNQQHETLGSVQSASEEAASFIKETGNVMDKLDEGTVEDLKLMSNDFKSLMEWKEEQAGIDLVDIRRSQDAIKESLDTVQRDIFDKMPRSEVDSKLESKFEEIIDHLQSALNSTEKDEADFKAVTANLNQVCESLKSDKADKTEIAGLRKQFMQHQSAMMSDMTTNMGETNMGDGPEVDSEEIQEYLKHYMTSHQVNHQLDKKADKELESTVGGVAMDVQGLKEGLQQIMQRMYNSEQQLGTSMSEMRRLSQSMRSLPVDGEGGGGGPVVQDDERVAGGEWKGLAGAMRMDAGGNAPQGGAVESGNFPLSERLQEHGSSTQQQMVQQQTTQSRPEPTLPMQQPISQQHSAAPAQAPQQQQQQQQQQQTTGGYTEASGRDEPKYSPRTVLPPINNQVQDASGLPTAPPMNLVSPLKQPTVMMETGGAMGGTQFPPIGTHSGGGGGTGSSMMMHTSKMSDNPVVHHMANQPGPMTMNAQGFPDGADMVMGGMNLTQGGGGGGRPGSRQAGQTQMGYAEIGVPSQQRPMSNAGSRPTSSQDLPVVNKALHTDFEPGMTYGGGFQLMSPDKPAKAELRGLDQSSTLPEAAFMEEKKMIQGSDGRFYVGDKEVDQDGRELGG</sequence>
<protein>
    <submittedName>
        <fullName evidence="2">Uncharacterized protein</fullName>
    </submittedName>
</protein>
<organism evidence="2 3">
    <name type="scientific">Tetraparma gracilis</name>
    <dbReference type="NCBI Taxonomy" id="2962635"/>
    <lineage>
        <taxon>Eukaryota</taxon>
        <taxon>Sar</taxon>
        <taxon>Stramenopiles</taxon>
        <taxon>Ochrophyta</taxon>
        <taxon>Bolidophyceae</taxon>
        <taxon>Parmales</taxon>
        <taxon>Triparmaceae</taxon>
        <taxon>Tetraparma</taxon>
    </lineage>
</organism>
<evidence type="ECO:0000313" key="2">
    <source>
        <dbReference type="EMBL" id="GMI24959.1"/>
    </source>
</evidence>
<evidence type="ECO:0000313" key="3">
    <source>
        <dbReference type="Proteomes" id="UP001165060"/>
    </source>
</evidence>